<dbReference type="PANTHER" id="PTHR42731">
    <property type="entry name" value="SLL1084 PROTEIN"/>
    <property type="match status" value="1"/>
</dbReference>
<dbReference type="Pfam" id="PF19864">
    <property type="entry name" value="Radical_SAM_N2"/>
    <property type="match status" value="1"/>
</dbReference>
<evidence type="ECO:0000313" key="4">
    <source>
        <dbReference type="Proteomes" id="UP000230914"/>
    </source>
</evidence>
<dbReference type="Gene3D" id="3.80.30.20">
    <property type="entry name" value="tm_1862 like domain"/>
    <property type="match status" value="1"/>
</dbReference>
<dbReference type="SFLD" id="SFLDS00029">
    <property type="entry name" value="Radical_SAM"/>
    <property type="match status" value="1"/>
</dbReference>
<feature type="domain" description="Radical SAM core" evidence="2">
    <location>
        <begin position="259"/>
        <end position="482"/>
    </location>
</feature>
<dbReference type="SUPFAM" id="SSF102114">
    <property type="entry name" value="Radical SAM enzymes"/>
    <property type="match status" value="1"/>
</dbReference>
<dbReference type="AlphaFoldDB" id="A0A2G6K950"/>
<reference evidence="3 4" key="1">
    <citation type="submission" date="2017-10" db="EMBL/GenBank/DDBJ databases">
        <title>Novel microbial diversity and functional potential in the marine mammal oral microbiome.</title>
        <authorList>
            <person name="Dudek N.K."/>
            <person name="Sun C.L."/>
            <person name="Burstein D."/>
            <person name="Kantor R.S."/>
            <person name="Aliaga Goltsman D.S."/>
            <person name="Bik E.M."/>
            <person name="Thomas B.C."/>
            <person name="Banfield J.F."/>
            <person name="Relman D.A."/>
        </authorList>
    </citation>
    <scope>NUCLEOTIDE SEQUENCE [LARGE SCALE GENOMIC DNA]</scope>
    <source>
        <strain evidence="3">DOLJORAL78_61_10</strain>
    </source>
</reference>
<comment type="caution">
    <text evidence="3">The sequence shown here is derived from an EMBL/GenBank/DDBJ whole genome shotgun (WGS) entry which is preliminary data.</text>
</comment>
<dbReference type="PANTHER" id="PTHR42731:SF1">
    <property type="entry name" value="RADICAL SAM DOMAIN PROTEIN"/>
    <property type="match status" value="1"/>
</dbReference>
<evidence type="ECO:0000313" key="3">
    <source>
        <dbReference type="EMBL" id="PIE32226.1"/>
    </source>
</evidence>
<dbReference type="InterPro" id="IPR006638">
    <property type="entry name" value="Elp3/MiaA/NifB-like_rSAM"/>
</dbReference>
<dbReference type="InterPro" id="IPR023404">
    <property type="entry name" value="rSAM_horseshoe"/>
</dbReference>
<dbReference type="GO" id="GO:0051536">
    <property type="term" value="F:iron-sulfur cluster binding"/>
    <property type="evidence" value="ECO:0007669"/>
    <property type="project" value="InterPro"/>
</dbReference>
<name>A0A2G6K950_9ACTN</name>
<dbReference type="InterPro" id="IPR058240">
    <property type="entry name" value="rSAM_sf"/>
</dbReference>
<protein>
    <submittedName>
        <fullName evidence="3">B12-binding domain-containing radical SAM protein</fullName>
    </submittedName>
</protein>
<dbReference type="Pfam" id="PF04055">
    <property type="entry name" value="Radical_SAM"/>
    <property type="match status" value="1"/>
</dbReference>
<dbReference type="Proteomes" id="UP000230914">
    <property type="component" value="Unassembled WGS sequence"/>
</dbReference>
<evidence type="ECO:0000259" key="2">
    <source>
        <dbReference type="PROSITE" id="PS51918"/>
    </source>
</evidence>
<dbReference type="PROSITE" id="PS51918">
    <property type="entry name" value="RADICAL_SAM"/>
    <property type="match status" value="1"/>
</dbReference>
<dbReference type="InterPro" id="IPR007197">
    <property type="entry name" value="rSAM"/>
</dbReference>
<dbReference type="InterPro" id="IPR045784">
    <property type="entry name" value="Radical_SAM_N2"/>
</dbReference>
<organism evidence="3 4">
    <name type="scientific">Ilumatobacter coccineus</name>
    <dbReference type="NCBI Taxonomy" id="467094"/>
    <lineage>
        <taxon>Bacteria</taxon>
        <taxon>Bacillati</taxon>
        <taxon>Actinomycetota</taxon>
        <taxon>Acidimicrobiia</taxon>
        <taxon>Acidimicrobiales</taxon>
        <taxon>Ilumatobacteraceae</taxon>
        <taxon>Ilumatobacter</taxon>
    </lineage>
</organism>
<evidence type="ECO:0000256" key="1">
    <source>
        <dbReference type="SAM" id="MobiDB-lite"/>
    </source>
</evidence>
<dbReference type="NCBIfam" id="TIGR03960">
    <property type="entry name" value="rSAM_fuse_unch"/>
    <property type="match status" value="1"/>
</dbReference>
<dbReference type="SMART" id="SM00729">
    <property type="entry name" value="Elp3"/>
    <property type="match status" value="1"/>
</dbReference>
<dbReference type="SFLD" id="SFLDG01082">
    <property type="entry name" value="B12-binding_domain_containing"/>
    <property type="match status" value="1"/>
</dbReference>
<dbReference type="EMBL" id="PDSL01000052">
    <property type="protein sequence ID" value="PIE32226.1"/>
    <property type="molecule type" value="Genomic_DNA"/>
</dbReference>
<dbReference type="GO" id="GO:0003824">
    <property type="term" value="F:catalytic activity"/>
    <property type="evidence" value="ECO:0007669"/>
    <property type="project" value="InterPro"/>
</dbReference>
<dbReference type="InterPro" id="IPR023862">
    <property type="entry name" value="CHP03960_rSAM"/>
</dbReference>
<proteinExistence type="predicted"/>
<feature type="region of interest" description="Disordered" evidence="1">
    <location>
        <begin position="563"/>
        <end position="587"/>
    </location>
</feature>
<sequence length="587" mass="64650">MSTLWPRIEPLLARVQKPARYVGGEDGARTPRPERFGGGYVAWLLAYPDAYEIGLPNQGLQILYEILNDRDDAVAERAYAPWTDLADQMRAAGVPLFSVDSHRPARDFDILAFNLSSELVYTNLLEMIDLAGLAVRSADRTENDPLVLVGGHAAFNPEPIADFVDAAVLGEGEEVVSEITEVVARWQAKGGRDRLVLLRQLARIPGVYVPSLYEVTYDGDLIAAVTPIYSDAAEVVGKRLVADLGDWPYPTTPLVPLTEVVHDRLSVEVFRGCTRSCRFCQAGMVSRPVRERPPDQIRDMVAKGIEHTGYDEVSLTSLSTADYSDVGDLIHTILDDQSAAGCSSLTVSLPSLRVDAFTVGLAGEVSNGRRSGLTFAPEAGSWRLRQVINKMVSEEDLFEAVEAAFSEGWTRMKLYFLTGLPTETDEDTLAIVDLARRCVEIGKRHTNRASVTVSLGGFVPKPQRVWRQGGIFQEWGEYFDLDLWTEALTAEGLSLDHYVFRHRRADEILPWSHLSVGVDPDYLWEDWEHALAGSGVDDCRWTPCYDCGVCTGYDLDHVISSSVAPGSSSDTESEVPVAVGSPEPVVR</sequence>
<accession>A0A2G6K950</accession>
<gene>
    <name evidence="3" type="ORF">CSA55_03915</name>
</gene>
<dbReference type="CDD" id="cd01335">
    <property type="entry name" value="Radical_SAM"/>
    <property type="match status" value="1"/>
</dbReference>